<reference evidence="1 2" key="1">
    <citation type="submission" date="2024-01" db="EMBL/GenBank/DDBJ databases">
        <title>Genome assemblies of Stephania.</title>
        <authorList>
            <person name="Yang L."/>
        </authorList>
    </citation>
    <scope>NUCLEOTIDE SEQUENCE [LARGE SCALE GENOMIC DNA]</scope>
    <source>
        <strain evidence="1">QJT</strain>
        <tissue evidence="1">Leaf</tissue>
    </source>
</reference>
<gene>
    <name evidence="1" type="ORF">Sjap_026289</name>
</gene>
<evidence type="ECO:0000313" key="2">
    <source>
        <dbReference type="Proteomes" id="UP001417504"/>
    </source>
</evidence>
<accession>A0AAP0E6E6</accession>
<dbReference type="EMBL" id="JBBNAE010000011">
    <property type="protein sequence ID" value="KAK9085878.1"/>
    <property type="molecule type" value="Genomic_DNA"/>
</dbReference>
<keyword evidence="2" id="KW-1185">Reference proteome</keyword>
<dbReference type="AlphaFoldDB" id="A0AAP0E6E6"/>
<protein>
    <submittedName>
        <fullName evidence="1">Uncharacterized protein</fullName>
    </submittedName>
</protein>
<dbReference type="Proteomes" id="UP001417504">
    <property type="component" value="Unassembled WGS sequence"/>
</dbReference>
<organism evidence="1 2">
    <name type="scientific">Stephania japonica</name>
    <dbReference type="NCBI Taxonomy" id="461633"/>
    <lineage>
        <taxon>Eukaryota</taxon>
        <taxon>Viridiplantae</taxon>
        <taxon>Streptophyta</taxon>
        <taxon>Embryophyta</taxon>
        <taxon>Tracheophyta</taxon>
        <taxon>Spermatophyta</taxon>
        <taxon>Magnoliopsida</taxon>
        <taxon>Ranunculales</taxon>
        <taxon>Menispermaceae</taxon>
        <taxon>Menispermoideae</taxon>
        <taxon>Cissampelideae</taxon>
        <taxon>Stephania</taxon>
    </lineage>
</organism>
<evidence type="ECO:0000313" key="1">
    <source>
        <dbReference type="EMBL" id="KAK9085878.1"/>
    </source>
</evidence>
<name>A0AAP0E6E6_9MAGN</name>
<sequence>MMCDYKVEISDEQWHIFVENTNEIEVHCNDSSNSDQESGWCANDLGLLETATVGSTTIMPF</sequence>
<comment type="caution">
    <text evidence="1">The sequence shown here is derived from an EMBL/GenBank/DDBJ whole genome shotgun (WGS) entry which is preliminary data.</text>
</comment>
<proteinExistence type="predicted"/>